<evidence type="ECO:0000313" key="2">
    <source>
        <dbReference type="EMBL" id="KAF0030152.1"/>
    </source>
</evidence>
<name>A0A6A4SIH3_SCOMX</name>
<evidence type="ECO:0000256" key="1">
    <source>
        <dbReference type="SAM" id="MobiDB-lite"/>
    </source>
</evidence>
<dbReference type="Proteomes" id="UP000438429">
    <property type="component" value="Unassembled WGS sequence"/>
</dbReference>
<dbReference type="AlphaFoldDB" id="A0A6A4SIH3"/>
<organism evidence="2 3">
    <name type="scientific">Scophthalmus maximus</name>
    <name type="common">Turbot</name>
    <name type="synonym">Psetta maxima</name>
    <dbReference type="NCBI Taxonomy" id="52904"/>
    <lineage>
        <taxon>Eukaryota</taxon>
        <taxon>Metazoa</taxon>
        <taxon>Chordata</taxon>
        <taxon>Craniata</taxon>
        <taxon>Vertebrata</taxon>
        <taxon>Euteleostomi</taxon>
        <taxon>Actinopterygii</taxon>
        <taxon>Neopterygii</taxon>
        <taxon>Teleostei</taxon>
        <taxon>Neoteleostei</taxon>
        <taxon>Acanthomorphata</taxon>
        <taxon>Carangaria</taxon>
        <taxon>Pleuronectiformes</taxon>
        <taxon>Pleuronectoidei</taxon>
        <taxon>Scophthalmidae</taxon>
        <taxon>Scophthalmus</taxon>
    </lineage>
</organism>
<sequence length="126" mass="13863">MTNYVVCGQKDHIDRFHSASPDDRPFICFADALVDQLVQMRNFNPSPSENSPYTYDFSPPSTASPLDLPSSLFIRARTGFDGSTGARMERDQAGSTPSPGGANQNKSPSEVTHLSTEIENVMTTWF</sequence>
<feature type="compositionally biased region" description="Polar residues" evidence="1">
    <location>
        <begin position="93"/>
        <end position="113"/>
    </location>
</feature>
<feature type="region of interest" description="Disordered" evidence="1">
    <location>
        <begin position="79"/>
        <end position="113"/>
    </location>
</feature>
<protein>
    <submittedName>
        <fullName evidence="2">Uncharacterized protein</fullName>
    </submittedName>
</protein>
<accession>A0A6A4SIH3</accession>
<gene>
    <name evidence="2" type="ORF">F2P81_016883</name>
</gene>
<evidence type="ECO:0000313" key="3">
    <source>
        <dbReference type="Proteomes" id="UP000438429"/>
    </source>
</evidence>
<proteinExistence type="predicted"/>
<comment type="caution">
    <text evidence="2">The sequence shown here is derived from an EMBL/GenBank/DDBJ whole genome shotgun (WGS) entry which is preliminary data.</text>
</comment>
<dbReference type="EMBL" id="VEVO01000015">
    <property type="protein sequence ID" value="KAF0030152.1"/>
    <property type="molecule type" value="Genomic_DNA"/>
</dbReference>
<reference evidence="2 3" key="1">
    <citation type="submission" date="2019-06" db="EMBL/GenBank/DDBJ databases">
        <title>Draft genomes of female and male turbot (Scophthalmus maximus).</title>
        <authorList>
            <person name="Xu H."/>
            <person name="Xu X.-W."/>
            <person name="Shao C."/>
            <person name="Chen S."/>
        </authorList>
    </citation>
    <scope>NUCLEOTIDE SEQUENCE [LARGE SCALE GENOMIC DNA]</scope>
    <source>
        <strain evidence="2">Ysfricsl-2016a</strain>
        <tissue evidence="2">Blood</tissue>
    </source>
</reference>